<dbReference type="EMBL" id="JQ015307">
    <property type="protein sequence ID" value="AEZ66186.1"/>
    <property type="molecule type" value="Genomic_DNA"/>
</dbReference>
<reference evidence="1 2" key="2">
    <citation type="journal article" date="2012" name="PLoS Genet.">
        <title>Viral evasion of a bacterial suicide system by RNA-based molecular mimicry enables infectious altruism.</title>
        <authorList>
            <person name="Blower T.R."/>
            <person name="Evans T.J."/>
            <person name="Przybilski R."/>
            <person name="Fineran P.C."/>
            <person name="Salmond G.P."/>
        </authorList>
    </citation>
    <scope>NUCLEOTIDE SEQUENCE [LARGE SCALE GENOMIC DNA]</scope>
</reference>
<reference evidence="2" key="1">
    <citation type="submission" date="2011-11" db="EMBL/GenBank/DDBJ databases">
        <title>Escape from toxin-antitoxin mediated abortive infection can occur by recombination within a generalized transducing phage of Pectobacterium atrosepticum.</title>
        <authorList>
            <person name="Blower T.R."/>
            <person name="Evans T.J."/>
            <person name="Przybilski R."/>
            <person name="Fineran P.C."/>
            <person name="Salmond G.P.C."/>
        </authorList>
    </citation>
    <scope>NUCLEOTIDE SEQUENCE [LARGE SCALE GENOMIC DNA]</scope>
</reference>
<dbReference type="KEGG" id="vg:14515215"/>
<evidence type="ECO:0000313" key="2">
    <source>
        <dbReference type="Proteomes" id="UP000010999"/>
    </source>
</evidence>
<dbReference type="Proteomes" id="UP000010999">
    <property type="component" value="Segment"/>
</dbReference>
<evidence type="ECO:0000313" key="1">
    <source>
        <dbReference type="EMBL" id="AEZ66186.1"/>
    </source>
</evidence>
<dbReference type="OrthoDB" id="21276at10239"/>
<organism evidence="1 2">
    <name type="scientific">Pectobacterium phage phiTE</name>
    <dbReference type="NCBI Taxonomy" id="1116482"/>
    <lineage>
        <taxon>Viruses</taxon>
        <taxon>Duplodnaviria</taxon>
        <taxon>Heunggongvirae</taxon>
        <taxon>Uroviricota</taxon>
        <taxon>Caudoviricetes</taxon>
        <taxon>Vequintavirinae</taxon>
        <taxon>Certrevirus</taxon>
        <taxon>Certrevirus phiTE</taxon>
    </lineage>
</organism>
<gene>
    <name evidence="1" type="ORF">phiTE_020</name>
</gene>
<sequence>MIDESRKDKCERPEGELFSGGYALIHGGQPEFLGKVVFLVEKDKFGWWESFDRKGDMLILDVDWLMPVSEPGWDNKTDLDTFLYEAGYGS</sequence>
<protein>
    <submittedName>
        <fullName evidence="1">Uncharacterized protein</fullName>
    </submittedName>
</protein>
<accession>K9L4T3</accession>
<dbReference type="GeneID" id="14515215"/>
<dbReference type="RefSeq" id="YP_007392482.1">
    <property type="nucleotide sequence ID" value="NC_020201.1"/>
</dbReference>
<name>K9L4T3_9CAUD</name>
<proteinExistence type="predicted"/>
<keyword evidence="2" id="KW-1185">Reference proteome</keyword>